<reference evidence="1 2" key="1">
    <citation type="submission" date="2015-04" db="EMBL/GenBank/DDBJ databases">
        <title>Complete genome sequence of Schizopora paradoxa KUC8140, a cosmopolitan wood degrader in East Asia.</title>
        <authorList>
            <consortium name="DOE Joint Genome Institute"/>
            <person name="Min B."/>
            <person name="Park H."/>
            <person name="Jang Y."/>
            <person name="Kim J.-J."/>
            <person name="Kim K.H."/>
            <person name="Pangilinan J."/>
            <person name="Lipzen A."/>
            <person name="Riley R."/>
            <person name="Grigoriev I.V."/>
            <person name="Spatafora J.W."/>
            <person name="Choi I.-G."/>
        </authorList>
    </citation>
    <scope>NUCLEOTIDE SEQUENCE [LARGE SCALE GENOMIC DNA]</scope>
    <source>
        <strain evidence="1 2">KUC8140</strain>
    </source>
</reference>
<gene>
    <name evidence="1" type="ORF">SCHPADRAFT_731394</name>
</gene>
<evidence type="ECO:0000313" key="2">
    <source>
        <dbReference type="Proteomes" id="UP000053477"/>
    </source>
</evidence>
<name>A0A0H2R0G3_9AGAM</name>
<protein>
    <submittedName>
        <fullName evidence="1">Uncharacterized protein</fullName>
    </submittedName>
</protein>
<keyword evidence="2" id="KW-1185">Reference proteome</keyword>
<organism evidence="1 2">
    <name type="scientific">Schizopora paradoxa</name>
    <dbReference type="NCBI Taxonomy" id="27342"/>
    <lineage>
        <taxon>Eukaryota</taxon>
        <taxon>Fungi</taxon>
        <taxon>Dikarya</taxon>
        <taxon>Basidiomycota</taxon>
        <taxon>Agaricomycotina</taxon>
        <taxon>Agaricomycetes</taxon>
        <taxon>Hymenochaetales</taxon>
        <taxon>Schizoporaceae</taxon>
        <taxon>Schizopora</taxon>
    </lineage>
</organism>
<dbReference type="EMBL" id="KQ086335">
    <property type="protein sequence ID" value="KLO05265.1"/>
    <property type="molecule type" value="Genomic_DNA"/>
</dbReference>
<accession>A0A0H2R0G3</accession>
<evidence type="ECO:0000313" key="1">
    <source>
        <dbReference type="EMBL" id="KLO05265.1"/>
    </source>
</evidence>
<dbReference type="AlphaFoldDB" id="A0A0H2R0G3"/>
<proteinExistence type="predicted"/>
<dbReference type="Proteomes" id="UP000053477">
    <property type="component" value="Unassembled WGS sequence"/>
</dbReference>
<dbReference type="InParanoid" id="A0A0H2R0G3"/>
<sequence length="162" mass="18728">MNVRPSVLRLHSAIYHLVSSLWSRYVEVKRSRFVKAQISNDFSAKIRWKEDRLDSSCLRASSVRKRRWGCILDERRRCRGCTIHILSDEEFQSSLQSGRPCGEYHANRHGMGVLRRLSFQRARRLASTSSPTTSNLNSPPPLRLRAKFRSFSFKESSSLANS</sequence>